<evidence type="ECO:0000256" key="1">
    <source>
        <dbReference type="SAM" id="MobiDB-lite"/>
    </source>
</evidence>
<dbReference type="EMBL" id="JBEDNW010000012">
    <property type="protein sequence ID" value="MEZ3168910.1"/>
    <property type="molecule type" value="Genomic_DNA"/>
</dbReference>
<proteinExistence type="predicted"/>
<dbReference type="RefSeq" id="WP_371153060.1">
    <property type="nucleotide sequence ID" value="NZ_JBEDNW010000012.1"/>
</dbReference>
<comment type="caution">
    <text evidence="2">The sequence shown here is derived from an EMBL/GenBank/DDBJ whole genome shotgun (WGS) entry which is preliminary data.</text>
</comment>
<organism evidence="2 3">
    <name type="scientific">Halorubrum ejinorense</name>
    <dbReference type="NCBI Taxonomy" id="425309"/>
    <lineage>
        <taxon>Archaea</taxon>
        <taxon>Methanobacteriati</taxon>
        <taxon>Methanobacteriota</taxon>
        <taxon>Stenosarchaea group</taxon>
        <taxon>Halobacteria</taxon>
        <taxon>Halobacteriales</taxon>
        <taxon>Haloferacaceae</taxon>
        <taxon>Halorubrum</taxon>
    </lineage>
</organism>
<reference evidence="2 3" key="1">
    <citation type="submission" date="2024-06" db="EMBL/GenBank/DDBJ databases">
        <title>Halorubrum miltondacostae sp. nov., a potential PHA producer isolated from an inland solar saltern in Rio Maior, Portugal.</title>
        <authorList>
            <person name="Albuquerque L."/>
            <person name="Viver T."/>
            <person name="Barroso C."/>
            <person name="Claudino R."/>
            <person name="Galvan M."/>
            <person name="Simoes G."/>
            <person name="Lobo Da Cunha A."/>
            <person name="Egas C."/>
        </authorList>
    </citation>
    <scope>NUCLEOTIDE SEQUENCE [LARGE SCALE GENOMIC DNA]</scope>
    <source>
        <strain evidence="2 3">DSM 18646</strain>
    </source>
</reference>
<sequence length="45" mass="5020">MLKLTRPGRIGARVGRGGMRRARRGDHASDLELEAGTEFLGWDPR</sequence>
<name>A0ABV4ISP4_9EURY</name>
<accession>A0ABV4ISP4</accession>
<evidence type="ECO:0000313" key="2">
    <source>
        <dbReference type="EMBL" id="MEZ3168910.1"/>
    </source>
</evidence>
<protein>
    <submittedName>
        <fullName evidence="2">Uncharacterized protein</fullName>
    </submittedName>
</protein>
<feature type="region of interest" description="Disordered" evidence="1">
    <location>
        <begin position="1"/>
        <end position="28"/>
    </location>
</feature>
<evidence type="ECO:0000313" key="3">
    <source>
        <dbReference type="Proteomes" id="UP001567571"/>
    </source>
</evidence>
<keyword evidence="3" id="KW-1185">Reference proteome</keyword>
<gene>
    <name evidence="2" type="ORF">ABNG02_16490</name>
</gene>
<dbReference type="Proteomes" id="UP001567571">
    <property type="component" value="Unassembled WGS sequence"/>
</dbReference>